<dbReference type="InterPro" id="IPR007831">
    <property type="entry name" value="T2SS_GspE_N"/>
</dbReference>
<dbReference type="SUPFAM" id="SSF53448">
    <property type="entry name" value="Nucleotide-diphospho-sugar transferases"/>
    <property type="match status" value="1"/>
</dbReference>
<dbReference type="EMBL" id="JBHTOQ010000038">
    <property type="protein sequence ID" value="MFD1483055.1"/>
    <property type="molecule type" value="Genomic_DNA"/>
</dbReference>
<gene>
    <name evidence="7" type="ORF">ACFQ5P_17290</name>
</gene>
<dbReference type="Proteomes" id="UP001597302">
    <property type="component" value="Unassembled WGS sequence"/>
</dbReference>
<dbReference type="InterPro" id="IPR037257">
    <property type="entry name" value="T2SS_E_N_sf"/>
</dbReference>
<evidence type="ECO:0000256" key="3">
    <source>
        <dbReference type="ARBA" id="ARBA00022679"/>
    </source>
</evidence>
<evidence type="ECO:0000256" key="2">
    <source>
        <dbReference type="ARBA" id="ARBA00022676"/>
    </source>
</evidence>
<feature type="region of interest" description="Disordered" evidence="4">
    <location>
        <begin position="685"/>
        <end position="745"/>
    </location>
</feature>
<keyword evidence="8" id="KW-1185">Reference proteome</keyword>
<keyword evidence="5" id="KW-0472">Membrane</keyword>
<keyword evidence="5" id="KW-1133">Transmembrane helix</keyword>
<sequence length="745" mass="81841">MAQPAFLPRPANLPDAARPPLPDSGVLLRGPTLAARDKRLLGQILLEDGALDPGDLLKATIITQRHGIRLGQVLLAHGMVTPQALAHALSRQWRTSCIDPDQTRPDPRLIDAAGAGFCLTHGLLPWRRIGGVTWIATARPDEFSACLPHLPAAFGQVRMLLCSEDQAQAGVLNSRRTRLIREAEARVPAAESCRTQNPVRTWRLAMLVLVLSLVTMLAAPGLLVAVLAGWAVLTLLTQSALKLMAFLAARRGRMEQEEIALAIAQGHMSPPVTEAALPLISVMVPLFHEKDVAGALVARLARLEYPRELTDILLVIEASDQITETALVGARLPHWIRVIRVPDGPIKTKPRALNYALNFCRGQIVGIWDAEDRPDPDQLHKVARRFEFAPADVACLQGALDFYNPRTNWLARCFTIEYAGWFRVLLPGVARLGLVVPLGGTTLFFRRPLLEQVGAWDAWNVTEDADLGVRLARRGYRTEILETTTDEEANCRALPWVKQRSRWLKGYAMTWGVHMRDPVALYRYLGAWRFWGFQVQFLGALSQYLMAPVLWSFWLLALGLPHPLRAPLETTLGSWAITGLFVLFVASEALGIFVGMRAVRGVKHRHLMLWVPTLHFYHPLGCLAGWKAIYEVVTKPFYWDKTAHGLFVEAAATPGAMPLAQGLVSLPVLGHIGGRSLAEVAADLQDSAHQASHGPDTLGRIGGDGDVPDPTIPPGPTAARDGLGQQDHAPDPVARDQLTPQRAQH</sequence>
<evidence type="ECO:0000256" key="1">
    <source>
        <dbReference type="ARBA" id="ARBA00006739"/>
    </source>
</evidence>
<organism evidence="7 8">
    <name type="scientific">Paracoccus nototheniae</name>
    <dbReference type="NCBI Taxonomy" id="2489002"/>
    <lineage>
        <taxon>Bacteria</taxon>
        <taxon>Pseudomonadati</taxon>
        <taxon>Pseudomonadota</taxon>
        <taxon>Alphaproteobacteria</taxon>
        <taxon>Rhodobacterales</taxon>
        <taxon>Paracoccaceae</taxon>
        <taxon>Paracoccus</taxon>
    </lineage>
</organism>
<evidence type="ECO:0000256" key="4">
    <source>
        <dbReference type="SAM" id="MobiDB-lite"/>
    </source>
</evidence>
<dbReference type="SUPFAM" id="SSF160246">
    <property type="entry name" value="EspE N-terminal domain-like"/>
    <property type="match status" value="1"/>
</dbReference>
<name>A0ABW4E3I6_9RHOB</name>
<proteinExistence type="inferred from homology"/>
<dbReference type="PANTHER" id="PTHR43630">
    <property type="entry name" value="POLY-BETA-1,6-N-ACETYL-D-GLUCOSAMINE SYNTHASE"/>
    <property type="match status" value="1"/>
</dbReference>
<comment type="caution">
    <text evidence="7">The sequence shown here is derived from an EMBL/GenBank/DDBJ whole genome shotgun (WGS) entry which is preliminary data.</text>
</comment>
<evidence type="ECO:0000313" key="7">
    <source>
        <dbReference type="EMBL" id="MFD1483055.1"/>
    </source>
</evidence>
<protein>
    <submittedName>
        <fullName evidence="7">Glycosyltransferase family 2 protein</fullName>
    </submittedName>
</protein>
<dbReference type="Gene3D" id="3.90.550.10">
    <property type="entry name" value="Spore Coat Polysaccharide Biosynthesis Protein SpsA, Chain A"/>
    <property type="match status" value="1"/>
</dbReference>
<dbReference type="InterPro" id="IPR029044">
    <property type="entry name" value="Nucleotide-diphossugar_trans"/>
</dbReference>
<evidence type="ECO:0000313" key="8">
    <source>
        <dbReference type="Proteomes" id="UP001597302"/>
    </source>
</evidence>
<feature type="transmembrane region" description="Helical" evidence="5">
    <location>
        <begin position="572"/>
        <end position="595"/>
    </location>
</feature>
<feature type="region of interest" description="Disordered" evidence="4">
    <location>
        <begin position="1"/>
        <end position="24"/>
    </location>
</feature>
<dbReference type="Pfam" id="PF05157">
    <property type="entry name" value="MshEN"/>
    <property type="match status" value="1"/>
</dbReference>
<evidence type="ECO:0000259" key="6">
    <source>
        <dbReference type="Pfam" id="PF05157"/>
    </source>
</evidence>
<feature type="transmembrane region" description="Helical" evidence="5">
    <location>
        <begin position="537"/>
        <end position="560"/>
    </location>
</feature>
<dbReference type="PANTHER" id="PTHR43630:SF1">
    <property type="entry name" value="POLY-BETA-1,6-N-ACETYL-D-GLUCOSAMINE SYNTHASE"/>
    <property type="match status" value="1"/>
</dbReference>
<accession>A0ABW4E3I6</accession>
<evidence type="ECO:0000256" key="5">
    <source>
        <dbReference type="SAM" id="Phobius"/>
    </source>
</evidence>
<dbReference type="RefSeq" id="WP_131574361.1">
    <property type="nucleotide sequence ID" value="NZ_CBCSAJ010000023.1"/>
</dbReference>
<keyword evidence="3" id="KW-0808">Transferase</keyword>
<dbReference type="Pfam" id="PF13641">
    <property type="entry name" value="Glyco_tranf_2_3"/>
    <property type="match status" value="1"/>
</dbReference>
<reference evidence="8" key="1">
    <citation type="journal article" date="2019" name="Int. J. Syst. Evol. Microbiol.">
        <title>The Global Catalogue of Microorganisms (GCM) 10K type strain sequencing project: providing services to taxonomists for standard genome sequencing and annotation.</title>
        <authorList>
            <consortium name="The Broad Institute Genomics Platform"/>
            <consortium name="The Broad Institute Genome Sequencing Center for Infectious Disease"/>
            <person name="Wu L."/>
            <person name="Ma J."/>
        </authorList>
    </citation>
    <scope>NUCLEOTIDE SEQUENCE [LARGE SCALE GENOMIC DNA]</scope>
    <source>
        <strain evidence="8">CCM 8875</strain>
    </source>
</reference>
<keyword evidence="5" id="KW-0812">Transmembrane</keyword>
<keyword evidence="2" id="KW-0328">Glycosyltransferase</keyword>
<feature type="domain" description="Type II secretion system protein GspE N-terminal" evidence="6">
    <location>
        <begin position="96"/>
        <end position="145"/>
    </location>
</feature>
<comment type="similarity">
    <text evidence="1">Belongs to the glycosyltransferase 2 family.</text>
</comment>